<comment type="caution">
    <text evidence="3">The sequence shown here is derived from an EMBL/GenBank/DDBJ whole genome shotgun (WGS) entry which is preliminary data.</text>
</comment>
<dbReference type="GeneID" id="75832865"/>
<dbReference type="EMBL" id="JAGIXG020000004">
    <property type="protein sequence ID" value="KAI6784342.1"/>
    <property type="molecule type" value="Genomic_DNA"/>
</dbReference>
<dbReference type="CDD" id="cd04486">
    <property type="entry name" value="YhcR_OBF_like"/>
    <property type="match status" value="1"/>
</dbReference>
<accession>A0A9Q0BGB7</accession>
<evidence type="ECO:0000313" key="4">
    <source>
        <dbReference type="Proteomes" id="UP001055219"/>
    </source>
</evidence>
<reference evidence="3" key="2">
    <citation type="submission" date="2022-07" db="EMBL/GenBank/DDBJ databases">
        <authorList>
            <person name="Goncalves M.F.M."/>
            <person name="Hilario S."/>
            <person name="Van De Peer Y."/>
            <person name="Esteves A.C."/>
            <person name="Alves A."/>
        </authorList>
    </citation>
    <scope>NUCLEOTIDE SEQUENCE</scope>
    <source>
        <strain evidence="3">MUM 19.33</strain>
    </source>
</reference>
<keyword evidence="1" id="KW-0732">Signal</keyword>
<reference evidence="3" key="1">
    <citation type="journal article" date="2021" name="J Fungi (Basel)">
        <title>Genomic and Metabolomic Analyses of the Marine Fungus Emericellopsis cladophorae: Insights into Saltwater Adaptability Mechanisms and Its Biosynthetic Potential.</title>
        <authorList>
            <person name="Goncalves M.F.M."/>
            <person name="Hilario S."/>
            <person name="Van de Peer Y."/>
            <person name="Esteves A.C."/>
            <person name="Alves A."/>
        </authorList>
    </citation>
    <scope>NUCLEOTIDE SEQUENCE</scope>
    <source>
        <strain evidence="3">MUM 19.33</strain>
    </source>
</reference>
<dbReference type="PANTHER" id="PTHR42834:SF1">
    <property type="entry name" value="ENDONUCLEASE_EXONUCLEASE_PHOSPHATASE FAMILY PROTEIN (AFU_ORTHOLOGUE AFUA_3G09210)"/>
    <property type="match status" value="1"/>
</dbReference>
<feature type="signal peptide" evidence="1">
    <location>
        <begin position="1"/>
        <end position="19"/>
    </location>
</feature>
<dbReference type="Gene3D" id="3.60.10.10">
    <property type="entry name" value="Endonuclease/exonuclease/phosphatase"/>
    <property type="match status" value="1"/>
</dbReference>
<dbReference type="SUPFAM" id="SSF56219">
    <property type="entry name" value="DNase I-like"/>
    <property type="match status" value="1"/>
</dbReference>
<proteinExistence type="predicted"/>
<name>A0A9Q0BGB7_9HYPO</name>
<dbReference type="PANTHER" id="PTHR42834">
    <property type="entry name" value="ENDONUCLEASE/EXONUCLEASE/PHOSPHATASE FAMILY PROTEIN (AFU_ORTHOLOGUE AFUA_3G09210)"/>
    <property type="match status" value="1"/>
</dbReference>
<sequence length="610" mass="65371">MSVSKVVATLAAAVGAASAVSIAEINGKTFLSPLQGESVTDVEGLVTAINQNGIFLRSTDPDDDPATSEGLFVYGSTVKPLVAVGDIITLDGTVSEYRSNNLHPYLTQLQSPTNVQVQSSDNEVKPWVIGVDTPSPPTEKFSSLDEGDVFGVPNDVARLSTANPELDIETYGLDFWESLVGQLVTIKDAYQIGRPNQYGDVWVRGDWNVTGLNDHGGLTVLDGPDANPEAIIIGSPTDGSRNPDDTKMGDYLGDITGLVYQAFGFYRILPLTAVAAVNESSTEHEAVSFESDKTCRGLTFANYNARNLGPDSELMPAIAAQIVDKMLTPDVIFLQEVLDGSGETDDGVVSGNLTLATLSAEIENQSGVVYDFIEIAPLDKQDGGVPGGNIRVAYLYRPESVEPMNLNPGGVDDANEVLAGPTLKFNPGLIDPTNDAWSNSRKPLAAQWKAVKGNGKPFFTVNVHFGSKGGSSTLHGDARPPINNGVEKRNQQATITAEFIADILAENPAAAVIIAGDFNEFVQVQPIQTFQEVSGMLDLEDVVDMEPVERYTYLFDANSQALDHMFISPSVGRKAQYEHLHLNTWQTYDDQVSDHDPSVAKLNVCGCGPA</sequence>
<evidence type="ECO:0000259" key="2">
    <source>
        <dbReference type="Pfam" id="PF03372"/>
    </source>
</evidence>
<dbReference type="Pfam" id="PF03372">
    <property type="entry name" value="Exo_endo_phos"/>
    <property type="match status" value="1"/>
</dbReference>
<dbReference type="GO" id="GO:0003824">
    <property type="term" value="F:catalytic activity"/>
    <property type="evidence" value="ECO:0007669"/>
    <property type="project" value="InterPro"/>
</dbReference>
<dbReference type="OrthoDB" id="47488at2759"/>
<feature type="domain" description="Endonuclease/exonuclease/phosphatase" evidence="2">
    <location>
        <begin position="303"/>
        <end position="595"/>
    </location>
</feature>
<keyword evidence="4" id="KW-1185">Reference proteome</keyword>
<feature type="chain" id="PRO_5040356371" description="Endonuclease/exonuclease/phosphatase domain-containing protein" evidence="1">
    <location>
        <begin position="20"/>
        <end position="610"/>
    </location>
</feature>
<dbReference type="Proteomes" id="UP001055219">
    <property type="component" value="Unassembled WGS sequence"/>
</dbReference>
<evidence type="ECO:0000256" key="1">
    <source>
        <dbReference type="SAM" id="SignalP"/>
    </source>
</evidence>
<dbReference type="InterPro" id="IPR036691">
    <property type="entry name" value="Endo/exonu/phosph_ase_sf"/>
</dbReference>
<organism evidence="3 4">
    <name type="scientific">Emericellopsis cladophorae</name>
    <dbReference type="NCBI Taxonomy" id="2686198"/>
    <lineage>
        <taxon>Eukaryota</taxon>
        <taxon>Fungi</taxon>
        <taxon>Dikarya</taxon>
        <taxon>Ascomycota</taxon>
        <taxon>Pezizomycotina</taxon>
        <taxon>Sordariomycetes</taxon>
        <taxon>Hypocreomycetidae</taxon>
        <taxon>Hypocreales</taxon>
        <taxon>Bionectriaceae</taxon>
        <taxon>Emericellopsis</taxon>
    </lineage>
</organism>
<evidence type="ECO:0000313" key="3">
    <source>
        <dbReference type="EMBL" id="KAI6784342.1"/>
    </source>
</evidence>
<dbReference type="InterPro" id="IPR005135">
    <property type="entry name" value="Endo/exonuclease/phosphatase"/>
</dbReference>
<protein>
    <recommendedName>
        <fullName evidence="2">Endonuclease/exonuclease/phosphatase domain-containing protein</fullName>
    </recommendedName>
</protein>
<dbReference type="RefSeq" id="XP_051365198.1">
    <property type="nucleotide sequence ID" value="XM_051502812.1"/>
</dbReference>
<dbReference type="AlphaFoldDB" id="A0A9Q0BGB7"/>
<gene>
    <name evidence="3" type="ORF">J7T54_006387</name>
</gene>